<sequence>MNGSQTIIVLKKTNKVKVKYGYMRRIFSALTNIVAKNWIIIVTIAAASFLRLYRLTEFARFLGDEGRDAIVVKRIIIFEHFPAVGAPTSVGQVYLGPFYYYFIAPWLALFKLDPVGLAYGVAVFSIVFLAVIYLLTRHFFNERVAIIATFLTSFSYVLIELSRFSWNPNLLPLFSMLTVFFFLKALKNKSKVFYFLFGVFFSFSVQLHYLAMSLALPVLIIGLEDFLSNVKSRGEKIINYSISVASFVFFMIPLLIFDLRHNFLNSRNFVRLFQSGEAIGDGKIFTLVSTFSDLNQYLFSISFNNVLALVLFVIILVLFFFNLQKKEYYFRAFIIFFIGSLIVISLYPGVKHPHYLGMLYPFYIIVIARILSDFLKRGIFDKVLVFMFLIAFLFLNSKNYLFLKEEPNNQIGLAKNIAQKIYENVKTDKFTVTSLPEKYSDSTYRYFLEIWGKRPNETDSMEKADELFVVCEKKCSPIIGNPLWDIAYFAPTEIVGEWRVRGVKIYKLTRHEN</sequence>
<protein>
    <recommendedName>
        <fullName evidence="9">Glycosyltransferase RgtA/B/C/D-like domain-containing protein</fullName>
    </recommendedName>
</protein>
<feature type="transmembrane region" description="Helical" evidence="8">
    <location>
        <begin position="116"/>
        <end position="135"/>
    </location>
</feature>
<comment type="caution">
    <text evidence="10">The sequence shown here is derived from an EMBL/GenBank/DDBJ whole genome shotgun (WGS) entry which is preliminary data.</text>
</comment>
<dbReference type="AlphaFoldDB" id="A0A1F7JBX1"/>
<evidence type="ECO:0000259" key="9">
    <source>
        <dbReference type="Pfam" id="PF13231"/>
    </source>
</evidence>
<evidence type="ECO:0000256" key="2">
    <source>
        <dbReference type="ARBA" id="ARBA00022475"/>
    </source>
</evidence>
<name>A0A1F7JBX1_9BACT</name>
<dbReference type="GO" id="GO:0016763">
    <property type="term" value="F:pentosyltransferase activity"/>
    <property type="evidence" value="ECO:0007669"/>
    <property type="project" value="TreeGrafter"/>
</dbReference>
<keyword evidence="5 8" id="KW-0812">Transmembrane</keyword>
<keyword evidence="2" id="KW-1003">Cell membrane</keyword>
<dbReference type="Pfam" id="PF13231">
    <property type="entry name" value="PMT_2"/>
    <property type="match status" value="1"/>
</dbReference>
<dbReference type="PANTHER" id="PTHR33908:SF11">
    <property type="entry name" value="MEMBRANE PROTEIN"/>
    <property type="match status" value="1"/>
</dbReference>
<proteinExistence type="predicted"/>
<feature type="transmembrane region" description="Helical" evidence="8">
    <location>
        <begin position="297"/>
        <end position="321"/>
    </location>
</feature>
<dbReference type="InterPro" id="IPR038731">
    <property type="entry name" value="RgtA/B/C-like"/>
</dbReference>
<feature type="domain" description="Glycosyltransferase RgtA/B/C/D-like" evidence="9">
    <location>
        <begin position="97"/>
        <end position="251"/>
    </location>
</feature>
<feature type="transmembrane region" description="Helical" evidence="8">
    <location>
        <begin position="237"/>
        <end position="257"/>
    </location>
</feature>
<organism evidence="10 11">
    <name type="scientific">Candidatus Roizmanbacteria bacterium RIFCSPLOWO2_01_FULL_44_13</name>
    <dbReference type="NCBI Taxonomy" id="1802069"/>
    <lineage>
        <taxon>Bacteria</taxon>
        <taxon>Candidatus Roizmaniibacteriota</taxon>
    </lineage>
</organism>
<evidence type="ECO:0000256" key="1">
    <source>
        <dbReference type="ARBA" id="ARBA00004651"/>
    </source>
</evidence>
<accession>A0A1F7JBX1</accession>
<evidence type="ECO:0000256" key="5">
    <source>
        <dbReference type="ARBA" id="ARBA00022692"/>
    </source>
</evidence>
<dbReference type="STRING" id="1802069.A2970_00560"/>
<gene>
    <name evidence="10" type="ORF">A2970_00560</name>
</gene>
<feature type="transmembrane region" description="Helical" evidence="8">
    <location>
        <begin position="193"/>
        <end position="217"/>
    </location>
</feature>
<feature type="transmembrane region" description="Helical" evidence="8">
    <location>
        <begin position="170"/>
        <end position="186"/>
    </location>
</feature>
<keyword evidence="7 8" id="KW-0472">Membrane</keyword>
<evidence type="ECO:0000256" key="3">
    <source>
        <dbReference type="ARBA" id="ARBA00022676"/>
    </source>
</evidence>
<evidence type="ECO:0000256" key="7">
    <source>
        <dbReference type="ARBA" id="ARBA00023136"/>
    </source>
</evidence>
<dbReference type="GO" id="GO:0009103">
    <property type="term" value="P:lipopolysaccharide biosynthetic process"/>
    <property type="evidence" value="ECO:0007669"/>
    <property type="project" value="UniProtKB-ARBA"/>
</dbReference>
<evidence type="ECO:0000256" key="4">
    <source>
        <dbReference type="ARBA" id="ARBA00022679"/>
    </source>
</evidence>
<dbReference type="GO" id="GO:0005886">
    <property type="term" value="C:plasma membrane"/>
    <property type="evidence" value="ECO:0007669"/>
    <property type="project" value="UniProtKB-SubCell"/>
</dbReference>
<evidence type="ECO:0000313" key="11">
    <source>
        <dbReference type="Proteomes" id="UP000178857"/>
    </source>
</evidence>
<keyword evidence="3" id="KW-0328">Glycosyltransferase</keyword>
<keyword evidence="6 8" id="KW-1133">Transmembrane helix</keyword>
<feature type="transmembrane region" description="Helical" evidence="8">
    <location>
        <begin position="33"/>
        <end position="53"/>
    </location>
</feature>
<feature type="transmembrane region" description="Helical" evidence="8">
    <location>
        <begin position="383"/>
        <end position="403"/>
    </location>
</feature>
<evidence type="ECO:0000256" key="8">
    <source>
        <dbReference type="SAM" id="Phobius"/>
    </source>
</evidence>
<dbReference type="Proteomes" id="UP000178857">
    <property type="component" value="Unassembled WGS sequence"/>
</dbReference>
<evidence type="ECO:0000256" key="6">
    <source>
        <dbReference type="ARBA" id="ARBA00022989"/>
    </source>
</evidence>
<feature type="transmembrane region" description="Helical" evidence="8">
    <location>
        <begin position="353"/>
        <end position="371"/>
    </location>
</feature>
<dbReference type="EMBL" id="MGAT01000006">
    <property type="protein sequence ID" value="OGK53102.1"/>
    <property type="molecule type" value="Genomic_DNA"/>
</dbReference>
<feature type="transmembrane region" description="Helical" evidence="8">
    <location>
        <begin position="144"/>
        <end position="164"/>
    </location>
</feature>
<evidence type="ECO:0000313" key="10">
    <source>
        <dbReference type="EMBL" id="OGK53102.1"/>
    </source>
</evidence>
<dbReference type="InterPro" id="IPR050297">
    <property type="entry name" value="LipidA_mod_glycosyltrf_83"/>
</dbReference>
<feature type="transmembrane region" description="Helical" evidence="8">
    <location>
        <begin position="328"/>
        <end position="347"/>
    </location>
</feature>
<reference evidence="10 11" key="1">
    <citation type="journal article" date="2016" name="Nat. Commun.">
        <title>Thousands of microbial genomes shed light on interconnected biogeochemical processes in an aquifer system.</title>
        <authorList>
            <person name="Anantharaman K."/>
            <person name="Brown C.T."/>
            <person name="Hug L.A."/>
            <person name="Sharon I."/>
            <person name="Castelle C.J."/>
            <person name="Probst A.J."/>
            <person name="Thomas B.C."/>
            <person name="Singh A."/>
            <person name="Wilkins M.J."/>
            <person name="Karaoz U."/>
            <person name="Brodie E.L."/>
            <person name="Williams K.H."/>
            <person name="Hubbard S.S."/>
            <person name="Banfield J.F."/>
        </authorList>
    </citation>
    <scope>NUCLEOTIDE SEQUENCE [LARGE SCALE GENOMIC DNA]</scope>
</reference>
<dbReference type="PANTHER" id="PTHR33908">
    <property type="entry name" value="MANNOSYLTRANSFERASE YKCB-RELATED"/>
    <property type="match status" value="1"/>
</dbReference>
<comment type="subcellular location">
    <subcellularLocation>
        <location evidence="1">Cell membrane</location>
        <topology evidence="1">Multi-pass membrane protein</topology>
    </subcellularLocation>
</comment>
<keyword evidence="4" id="KW-0808">Transferase</keyword>